<feature type="transmembrane region" description="Helical" evidence="8">
    <location>
        <begin position="103"/>
        <end position="128"/>
    </location>
</feature>
<feature type="transmembrane region" description="Helical" evidence="8">
    <location>
        <begin position="343"/>
        <end position="364"/>
    </location>
</feature>
<dbReference type="Proteomes" id="UP001162734">
    <property type="component" value="Chromosome"/>
</dbReference>
<keyword evidence="4 8" id="KW-0812">Transmembrane</keyword>
<sequence>MSELARSLDLAWVLLAAFLVMFMQAGFAMVETGFTRARNAVHTMAMNFVVYPVGVLGFWLVGYGLMMGGVHEWPTLGAAVTGGHEVGLRLGGHLWGLFGASRFALVTVASEPASLAMFLFSAVFMDTAATIPTGAMAERWKFSAFLLYAAFMSALLYPLYGNWVWGGGFLAALGANLGLGHGHVDFAGATVVHMTGGVTALAGAIVLGPRLGRFRADGTVGAMPGHNLPMAVVGSLILAFGWFGFNAGSTLSAQNPRIALIAVNTLLASSAGAVAALLYVWGLHSRPDLAMACNGLLGGLVSITGACAFVSPAAAVLIGLVAGGLVVRAVVFLERRLRVDDPVGAVAVHGVCGAWGGLAVGLFADGSYGDGWNGVAGPVRGLLFGAPSQLGAQCVGVAVNAGFVFAASYGFFRLLERVMGNRVPAEVELTGLDALEMGTDAYPRG</sequence>
<evidence type="ECO:0000256" key="5">
    <source>
        <dbReference type="ARBA" id="ARBA00022989"/>
    </source>
</evidence>
<proteinExistence type="inferred from homology"/>
<feature type="transmembrane region" description="Helical" evidence="8">
    <location>
        <begin position="301"/>
        <end position="331"/>
    </location>
</feature>
<comment type="similarity">
    <text evidence="2 8">Belongs to the ammonia transporter channel (TC 1.A.11.2) family.</text>
</comment>
<keyword evidence="7 8" id="KW-0924">Ammonia transport</keyword>
<feature type="transmembrane region" description="Helical" evidence="8">
    <location>
        <begin position="390"/>
        <end position="412"/>
    </location>
</feature>
<organism evidence="10 11">
    <name type="scientific">Anaeromyxobacter paludicola</name>
    <dbReference type="NCBI Taxonomy" id="2918171"/>
    <lineage>
        <taxon>Bacteria</taxon>
        <taxon>Pseudomonadati</taxon>
        <taxon>Myxococcota</taxon>
        <taxon>Myxococcia</taxon>
        <taxon>Myxococcales</taxon>
        <taxon>Cystobacterineae</taxon>
        <taxon>Anaeromyxobacteraceae</taxon>
        <taxon>Anaeromyxobacter</taxon>
    </lineage>
</organism>
<evidence type="ECO:0000256" key="4">
    <source>
        <dbReference type="ARBA" id="ARBA00022692"/>
    </source>
</evidence>
<evidence type="ECO:0000313" key="10">
    <source>
        <dbReference type="EMBL" id="BDG10667.1"/>
    </source>
</evidence>
<dbReference type="Pfam" id="PF00909">
    <property type="entry name" value="Ammonium_transp"/>
    <property type="match status" value="1"/>
</dbReference>
<keyword evidence="5 8" id="KW-1133">Transmembrane helix</keyword>
<reference evidence="11" key="1">
    <citation type="journal article" date="2022" name="Int. J. Syst. Evol. Microbiol.">
        <title>Anaeromyxobacter oryzae sp. nov., Anaeromyxobacter diazotrophicus sp. nov. and Anaeromyxobacter paludicola sp. nov., isolated from paddy soils.</title>
        <authorList>
            <person name="Itoh H."/>
            <person name="Xu Z."/>
            <person name="Mise K."/>
            <person name="Masuda Y."/>
            <person name="Ushijima N."/>
            <person name="Hayakawa C."/>
            <person name="Shiratori Y."/>
            <person name="Senoo K."/>
        </authorList>
    </citation>
    <scope>NUCLEOTIDE SEQUENCE [LARGE SCALE GENOMIC DNA]</scope>
    <source>
        <strain evidence="11">Red630</strain>
    </source>
</reference>
<gene>
    <name evidence="10" type="primary">amt-1</name>
    <name evidence="10" type="ORF">AMPC_37800</name>
</gene>
<evidence type="ECO:0000259" key="9">
    <source>
        <dbReference type="Pfam" id="PF00909"/>
    </source>
</evidence>
<dbReference type="PANTHER" id="PTHR11730:SF6">
    <property type="entry name" value="AMMONIUM TRANSPORTER"/>
    <property type="match status" value="1"/>
</dbReference>
<evidence type="ECO:0000256" key="7">
    <source>
        <dbReference type="ARBA" id="ARBA00023177"/>
    </source>
</evidence>
<feature type="transmembrane region" description="Helical" evidence="8">
    <location>
        <begin position="186"/>
        <end position="208"/>
    </location>
</feature>
<feature type="transmembrane region" description="Helical" evidence="8">
    <location>
        <begin position="12"/>
        <end position="34"/>
    </location>
</feature>
<dbReference type="InterPro" id="IPR024041">
    <property type="entry name" value="NH4_transpt_AmtB-like_dom"/>
</dbReference>
<accession>A0ABM7XFL9</accession>
<dbReference type="SUPFAM" id="SSF111352">
    <property type="entry name" value="Ammonium transporter"/>
    <property type="match status" value="1"/>
</dbReference>
<evidence type="ECO:0000256" key="2">
    <source>
        <dbReference type="ARBA" id="ARBA00005887"/>
    </source>
</evidence>
<protein>
    <recommendedName>
        <fullName evidence="8">Ammonium transporter</fullName>
    </recommendedName>
</protein>
<dbReference type="NCBIfam" id="TIGR00836">
    <property type="entry name" value="amt"/>
    <property type="match status" value="1"/>
</dbReference>
<dbReference type="PANTHER" id="PTHR11730">
    <property type="entry name" value="AMMONIUM TRANSPORTER"/>
    <property type="match status" value="1"/>
</dbReference>
<comment type="subcellular location">
    <subcellularLocation>
        <location evidence="8">Cell membrane</location>
        <topology evidence="8">Multi-pass membrane protein</topology>
    </subcellularLocation>
    <subcellularLocation>
        <location evidence="1">Membrane</location>
        <topology evidence="1">Multi-pass membrane protein</topology>
    </subcellularLocation>
</comment>
<dbReference type="RefSeq" id="WP_248343167.1">
    <property type="nucleotide sequence ID" value="NZ_AP025592.1"/>
</dbReference>
<feature type="transmembrane region" description="Helical" evidence="8">
    <location>
        <begin position="140"/>
        <end position="157"/>
    </location>
</feature>
<evidence type="ECO:0000256" key="6">
    <source>
        <dbReference type="ARBA" id="ARBA00023136"/>
    </source>
</evidence>
<dbReference type="InterPro" id="IPR029020">
    <property type="entry name" value="Ammonium/urea_transptr"/>
</dbReference>
<feature type="transmembrane region" description="Helical" evidence="8">
    <location>
        <begin position="258"/>
        <end position="281"/>
    </location>
</feature>
<keyword evidence="11" id="KW-1185">Reference proteome</keyword>
<feature type="domain" description="Ammonium transporter AmtB-like" evidence="9">
    <location>
        <begin position="11"/>
        <end position="442"/>
    </location>
</feature>
<evidence type="ECO:0000256" key="1">
    <source>
        <dbReference type="ARBA" id="ARBA00004141"/>
    </source>
</evidence>
<name>A0ABM7XFL9_9BACT</name>
<keyword evidence="6 8" id="KW-0472">Membrane</keyword>
<keyword evidence="3 8" id="KW-0813">Transport</keyword>
<dbReference type="Gene3D" id="1.10.3430.10">
    <property type="entry name" value="Ammonium transporter AmtB like domains"/>
    <property type="match status" value="1"/>
</dbReference>
<dbReference type="InterPro" id="IPR001905">
    <property type="entry name" value="Ammonium_transpt"/>
</dbReference>
<feature type="transmembrane region" description="Helical" evidence="8">
    <location>
        <begin position="46"/>
        <end position="66"/>
    </location>
</feature>
<evidence type="ECO:0000256" key="3">
    <source>
        <dbReference type="ARBA" id="ARBA00022448"/>
    </source>
</evidence>
<evidence type="ECO:0000256" key="8">
    <source>
        <dbReference type="RuleBase" id="RU362002"/>
    </source>
</evidence>
<dbReference type="EMBL" id="AP025592">
    <property type="protein sequence ID" value="BDG10667.1"/>
    <property type="molecule type" value="Genomic_DNA"/>
</dbReference>
<evidence type="ECO:0000313" key="11">
    <source>
        <dbReference type="Proteomes" id="UP001162734"/>
    </source>
</evidence>
<feature type="transmembrane region" description="Helical" evidence="8">
    <location>
        <begin position="228"/>
        <end position="246"/>
    </location>
</feature>